<dbReference type="AlphaFoldDB" id="A0A365UAB1"/>
<dbReference type="SFLD" id="SFLDG01142">
    <property type="entry name" value="C2.B.2:_Mannosyl-3-phosphoglyc"/>
    <property type="match status" value="1"/>
</dbReference>
<dbReference type="Gene3D" id="3.40.50.1000">
    <property type="entry name" value="HAD superfamily/HAD-like"/>
    <property type="match status" value="1"/>
</dbReference>
<organism evidence="4 5">
    <name type="scientific">Rhodosalinus halophilus</name>
    <dbReference type="NCBI Taxonomy" id="2259333"/>
    <lineage>
        <taxon>Bacteria</taxon>
        <taxon>Pseudomonadati</taxon>
        <taxon>Pseudomonadota</taxon>
        <taxon>Alphaproteobacteria</taxon>
        <taxon>Rhodobacterales</taxon>
        <taxon>Paracoccaceae</taxon>
        <taxon>Rhodosalinus</taxon>
    </lineage>
</organism>
<dbReference type="InterPro" id="IPR023214">
    <property type="entry name" value="HAD_sf"/>
</dbReference>
<dbReference type="PANTHER" id="PTHR10000">
    <property type="entry name" value="PHOSPHOSERINE PHOSPHATASE"/>
    <property type="match status" value="1"/>
</dbReference>
<dbReference type="Gene3D" id="3.30.980.20">
    <property type="entry name" value="Putative mannosyl-3-phosphoglycerate phosphatase, domain 2"/>
    <property type="match status" value="1"/>
</dbReference>
<dbReference type="InterPro" id="IPR006381">
    <property type="entry name" value="HAD-SF-IIB-MPGP"/>
</dbReference>
<dbReference type="OrthoDB" id="193379at2"/>
<dbReference type="NCBIfam" id="TIGR01484">
    <property type="entry name" value="HAD-SF-IIB"/>
    <property type="match status" value="1"/>
</dbReference>
<evidence type="ECO:0000256" key="1">
    <source>
        <dbReference type="ARBA" id="ARBA00022723"/>
    </source>
</evidence>
<gene>
    <name evidence="4" type="ORF">DRV85_05185</name>
</gene>
<dbReference type="SUPFAM" id="SSF56784">
    <property type="entry name" value="HAD-like"/>
    <property type="match status" value="1"/>
</dbReference>
<dbReference type="InterPro" id="IPR036412">
    <property type="entry name" value="HAD-like_sf"/>
</dbReference>
<keyword evidence="5" id="KW-1185">Reference proteome</keyword>
<dbReference type="SFLD" id="SFLDG01140">
    <property type="entry name" value="C2.B:_Phosphomannomutase_and_P"/>
    <property type="match status" value="1"/>
</dbReference>
<evidence type="ECO:0000256" key="2">
    <source>
        <dbReference type="ARBA" id="ARBA00022801"/>
    </source>
</evidence>
<proteinExistence type="predicted"/>
<comment type="caution">
    <text evidence="4">The sequence shown here is derived from an EMBL/GenBank/DDBJ whole genome shotgun (WGS) entry which is preliminary data.</text>
</comment>
<protein>
    <submittedName>
        <fullName evidence="4">Mannosyl-3-phosphoglycerate phosphatase</fullName>
    </submittedName>
</protein>
<dbReference type="NCBIfam" id="TIGR01486">
    <property type="entry name" value="HAD-SF-IIB-MPGP"/>
    <property type="match status" value="1"/>
</dbReference>
<reference evidence="4 5" key="1">
    <citation type="submission" date="2018-07" db="EMBL/GenBank/DDBJ databases">
        <title>Rhodosalinus sp. strain E84T genomic sequence and assembly.</title>
        <authorList>
            <person name="Liu Z.-W."/>
            <person name="Lu D.-C."/>
        </authorList>
    </citation>
    <scope>NUCLEOTIDE SEQUENCE [LARGE SCALE GENOMIC DNA]</scope>
    <source>
        <strain evidence="4 5">E84</strain>
    </source>
</reference>
<keyword evidence="3" id="KW-0460">Magnesium</keyword>
<evidence type="ECO:0000313" key="4">
    <source>
        <dbReference type="EMBL" id="RBI86152.1"/>
    </source>
</evidence>
<dbReference type="PANTHER" id="PTHR10000:SF8">
    <property type="entry name" value="HAD SUPERFAMILY HYDROLASE-LIKE, TYPE 3"/>
    <property type="match status" value="1"/>
</dbReference>
<dbReference type="GO" id="GO:0005829">
    <property type="term" value="C:cytosol"/>
    <property type="evidence" value="ECO:0007669"/>
    <property type="project" value="TreeGrafter"/>
</dbReference>
<dbReference type="InterPro" id="IPR006379">
    <property type="entry name" value="HAD-SF_hydro_IIB"/>
</dbReference>
<dbReference type="Proteomes" id="UP000253370">
    <property type="component" value="Unassembled WGS sequence"/>
</dbReference>
<dbReference type="RefSeq" id="WP_113288389.1">
    <property type="nucleotide sequence ID" value="NZ_QNTQ01000005.1"/>
</dbReference>
<dbReference type="SFLD" id="SFLDS00003">
    <property type="entry name" value="Haloacid_Dehalogenase"/>
    <property type="match status" value="1"/>
</dbReference>
<evidence type="ECO:0000313" key="5">
    <source>
        <dbReference type="Proteomes" id="UP000253370"/>
    </source>
</evidence>
<dbReference type="GO" id="GO:0050531">
    <property type="term" value="F:mannosyl-3-phosphoglycerate phosphatase activity"/>
    <property type="evidence" value="ECO:0007669"/>
    <property type="project" value="InterPro"/>
</dbReference>
<dbReference type="Pfam" id="PF08282">
    <property type="entry name" value="Hydrolase_3"/>
    <property type="match status" value="2"/>
</dbReference>
<dbReference type="GO" id="GO:0051479">
    <property type="term" value="P:mannosylglycerate biosynthetic process"/>
    <property type="evidence" value="ECO:0007669"/>
    <property type="project" value="InterPro"/>
</dbReference>
<keyword evidence="2" id="KW-0378">Hydrolase</keyword>
<name>A0A365UAB1_9RHOB</name>
<keyword evidence="1" id="KW-0479">Metal-binding</keyword>
<accession>A0A365UAB1</accession>
<sequence length="259" mass="27335">MPDWLIVTDLDGTLLDHATYSHAAADATLARLRAARIPVVLASSKTAAEIVPLRAALGFAHVPAICENGGGIVPPGAAARPDATAHARLRAALDRLPRELRAGFRGFSDMTREELAEATGLAPEEAALARARAFTEPGLWTGTAEARAAFVTTLAAEGIAAREGGRFLTLGFGHTKAERMHEIAESLGRDRILALGDAPNDVEMLESADRAAIVANPHRAPLPRLAGEAEGRILRTDLPGPTGWSWAVERILSDEGVDV</sequence>
<dbReference type="EMBL" id="QNTQ01000005">
    <property type="protein sequence ID" value="RBI86152.1"/>
    <property type="molecule type" value="Genomic_DNA"/>
</dbReference>
<evidence type="ECO:0000256" key="3">
    <source>
        <dbReference type="ARBA" id="ARBA00022842"/>
    </source>
</evidence>
<dbReference type="GO" id="GO:0000287">
    <property type="term" value="F:magnesium ion binding"/>
    <property type="evidence" value="ECO:0007669"/>
    <property type="project" value="TreeGrafter"/>
</dbReference>